<dbReference type="EMBL" id="FIZX01000004">
    <property type="protein sequence ID" value="CZF84228.1"/>
    <property type="molecule type" value="Genomic_DNA"/>
</dbReference>
<feature type="domain" description="EamA" evidence="7">
    <location>
        <begin position="5"/>
        <end position="135"/>
    </location>
</feature>
<feature type="transmembrane region" description="Helical" evidence="6">
    <location>
        <begin position="277"/>
        <end position="295"/>
    </location>
</feature>
<evidence type="ECO:0000256" key="5">
    <source>
        <dbReference type="ARBA" id="ARBA00023136"/>
    </source>
</evidence>
<organism evidence="8 9">
    <name type="scientific">Grimontia celer</name>
    <dbReference type="NCBI Taxonomy" id="1796497"/>
    <lineage>
        <taxon>Bacteria</taxon>
        <taxon>Pseudomonadati</taxon>
        <taxon>Pseudomonadota</taxon>
        <taxon>Gammaproteobacteria</taxon>
        <taxon>Vibrionales</taxon>
        <taxon>Vibrionaceae</taxon>
        <taxon>Grimontia</taxon>
    </lineage>
</organism>
<feature type="transmembrane region" description="Helical" evidence="6">
    <location>
        <begin position="119"/>
        <end position="137"/>
    </location>
</feature>
<reference evidence="9" key="1">
    <citation type="submission" date="2016-02" db="EMBL/GenBank/DDBJ databases">
        <authorList>
            <person name="Rodrigo-Torres Lidia"/>
            <person name="Arahal R.David."/>
        </authorList>
    </citation>
    <scope>NUCLEOTIDE SEQUENCE [LARGE SCALE GENOMIC DNA]</scope>
    <source>
        <strain evidence="9">CECT 9029</strain>
    </source>
</reference>
<feature type="transmembrane region" description="Helical" evidence="6">
    <location>
        <begin position="62"/>
        <end position="82"/>
    </location>
</feature>
<comment type="similarity">
    <text evidence="2">Belongs to the EamA transporter family.</text>
</comment>
<proteinExistence type="inferred from homology"/>
<feature type="transmembrane region" description="Helical" evidence="6">
    <location>
        <begin position="217"/>
        <end position="243"/>
    </location>
</feature>
<keyword evidence="5 6" id="KW-0472">Membrane</keyword>
<feature type="transmembrane region" description="Helical" evidence="6">
    <location>
        <begin position="94"/>
        <end position="113"/>
    </location>
</feature>
<evidence type="ECO:0000256" key="2">
    <source>
        <dbReference type="ARBA" id="ARBA00007362"/>
    </source>
</evidence>
<dbReference type="Pfam" id="PF00892">
    <property type="entry name" value="EamA"/>
    <property type="match status" value="2"/>
</dbReference>
<dbReference type="SUPFAM" id="SSF103481">
    <property type="entry name" value="Multidrug resistance efflux transporter EmrE"/>
    <property type="match status" value="2"/>
</dbReference>
<dbReference type="InterPro" id="IPR037185">
    <property type="entry name" value="EmrE-like"/>
</dbReference>
<evidence type="ECO:0000313" key="9">
    <source>
        <dbReference type="Proteomes" id="UP000071641"/>
    </source>
</evidence>
<feature type="transmembrane region" description="Helical" evidence="6">
    <location>
        <begin position="36"/>
        <end position="56"/>
    </location>
</feature>
<dbReference type="OrthoDB" id="7841315at2"/>
<dbReference type="RefSeq" id="WP_062666701.1">
    <property type="nucleotide sequence ID" value="NZ_FIZX01000004.1"/>
</dbReference>
<accession>A0A128FBU5</accession>
<feature type="transmembrane region" description="Helical" evidence="6">
    <location>
        <begin position="6"/>
        <end position="24"/>
    </location>
</feature>
<evidence type="ECO:0000256" key="1">
    <source>
        <dbReference type="ARBA" id="ARBA00004141"/>
    </source>
</evidence>
<name>A0A128FBU5_9GAMM</name>
<feature type="domain" description="EamA" evidence="7">
    <location>
        <begin position="156"/>
        <end position="293"/>
    </location>
</feature>
<evidence type="ECO:0000313" key="8">
    <source>
        <dbReference type="EMBL" id="CZF84228.1"/>
    </source>
</evidence>
<dbReference type="AlphaFoldDB" id="A0A128FBU5"/>
<feature type="transmembrane region" description="Helical" evidence="6">
    <location>
        <begin position="185"/>
        <end position="205"/>
    </location>
</feature>
<dbReference type="Proteomes" id="UP000071641">
    <property type="component" value="Unassembled WGS sequence"/>
</dbReference>
<dbReference type="InterPro" id="IPR050638">
    <property type="entry name" value="AA-Vitamin_Transporters"/>
</dbReference>
<evidence type="ECO:0000256" key="4">
    <source>
        <dbReference type="ARBA" id="ARBA00022989"/>
    </source>
</evidence>
<feature type="transmembrane region" description="Helical" evidence="6">
    <location>
        <begin position="249"/>
        <end position="270"/>
    </location>
</feature>
<evidence type="ECO:0000256" key="3">
    <source>
        <dbReference type="ARBA" id="ARBA00022692"/>
    </source>
</evidence>
<comment type="subcellular location">
    <subcellularLocation>
        <location evidence="1">Membrane</location>
        <topology evidence="1">Multi-pass membrane protein</topology>
    </subcellularLocation>
</comment>
<dbReference type="PANTHER" id="PTHR32322:SF2">
    <property type="entry name" value="EAMA DOMAIN-CONTAINING PROTEIN"/>
    <property type="match status" value="1"/>
</dbReference>
<keyword evidence="4 6" id="KW-1133">Transmembrane helix</keyword>
<dbReference type="InterPro" id="IPR000620">
    <property type="entry name" value="EamA_dom"/>
</dbReference>
<dbReference type="GO" id="GO:0016020">
    <property type="term" value="C:membrane"/>
    <property type="evidence" value="ECO:0007669"/>
    <property type="project" value="UniProtKB-SubCell"/>
</dbReference>
<sequence>MGYEWLALGAAFLWGISSLISVTPARHLGSFAYSRWRMACVSVMLTTLALFTGGWATVSSDILWPMALSGLIGIFIGDTALFGCMNRIGPRRSGLLYSCHAVFSALLGIWLFGETLEGIRLLGAILVFSGVMIAVFFRQSGNAHQWEETKGNIWVAVGLGLTAALCQSLGGVIAKPVLTQGVDPIAASAIRMIAAFLAHGTLIFLQIRVAQPVNPINWRIFGMVVVNGFLAMAVGMTLIMYALKWGEVGMVALLSSTTPVMILPLIWLFTRVRPAPSAWLGAALAVIGAGLIVTSG</sequence>
<gene>
    <name evidence="8" type="ORF">GCE9029_04284</name>
</gene>
<keyword evidence="3 6" id="KW-0812">Transmembrane</keyword>
<protein>
    <submittedName>
        <fullName evidence="8">EamA-like transporter family protein</fullName>
    </submittedName>
</protein>
<keyword evidence="9" id="KW-1185">Reference proteome</keyword>
<evidence type="ECO:0000259" key="7">
    <source>
        <dbReference type="Pfam" id="PF00892"/>
    </source>
</evidence>
<dbReference type="PANTHER" id="PTHR32322">
    <property type="entry name" value="INNER MEMBRANE TRANSPORTER"/>
    <property type="match status" value="1"/>
</dbReference>
<dbReference type="STRING" id="1796497.GCE9029_04284"/>
<evidence type="ECO:0000256" key="6">
    <source>
        <dbReference type="SAM" id="Phobius"/>
    </source>
</evidence>
<feature type="transmembrane region" description="Helical" evidence="6">
    <location>
        <begin position="153"/>
        <end position="173"/>
    </location>
</feature>